<dbReference type="GeneID" id="117663221"/>
<dbReference type="InterPro" id="IPR040757">
    <property type="entry name" value="Regnase_1/ZC3H12_C"/>
</dbReference>
<evidence type="ECO:0000259" key="12">
    <source>
        <dbReference type="Pfam" id="PF18039"/>
    </source>
</evidence>
<dbReference type="GO" id="GO:0061158">
    <property type="term" value="P:3'-UTR-mediated mRNA destabilization"/>
    <property type="evidence" value="ECO:0007669"/>
    <property type="project" value="TreeGrafter"/>
</dbReference>
<evidence type="ECO:0000256" key="8">
    <source>
        <dbReference type="ARBA" id="ARBA00022833"/>
    </source>
</evidence>
<accession>A0A6P9BG50</accession>
<evidence type="ECO:0000256" key="5">
    <source>
        <dbReference type="ARBA" id="ARBA00022759"/>
    </source>
</evidence>
<dbReference type="KEGG" id="pgut:117663221"/>
<dbReference type="Pfam" id="PF18561">
    <property type="entry name" value="Regnase_1_C"/>
    <property type="match status" value="1"/>
</dbReference>
<evidence type="ECO:0000259" key="11">
    <source>
        <dbReference type="Pfam" id="PF11977"/>
    </source>
</evidence>
<keyword evidence="6" id="KW-0863">Zinc-finger</keyword>
<dbReference type="Pfam" id="PF18039">
    <property type="entry name" value="UBA_6"/>
    <property type="match status" value="1"/>
</dbReference>
<evidence type="ECO:0000259" key="13">
    <source>
        <dbReference type="Pfam" id="PF18561"/>
    </source>
</evidence>
<dbReference type="GO" id="GO:0005634">
    <property type="term" value="C:nucleus"/>
    <property type="evidence" value="ECO:0007669"/>
    <property type="project" value="TreeGrafter"/>
</dbReference>
<evidence type="ECO:0000256" key="4">
    <source>
        <dbReference type="ARBA" id="ARBA00022723"/>
    </source>
</evidence>
<evidence type="ECO:0000256" key="6">
    <source>
        <dbReference type="ARBA" id="ARBA00022771"/>
    </source>
</evidence>
<evidence type="ECO:0000256" key="9">
    <source>
        <dbReference type="ARBA" id="ARBA00022842"/>
    </source>
</evidence>
<dbReference type="InParanoid" id="A0A6P9BG50"/>
<evidence type="ECO:0000256" key="1">
    <source>
        <dbReference type="ARBA" id="ARBA00001946"/>
    </source>
</evidence>
<dbReference type="FunFam" id="3.40.50.11980:FF:000001">
    <property type="entry name" value="ZC3H12A isoform 1"/>
    <property type="match status" value="1"/>
</dbReference>
<dbReference type="OrthoDB" id="392925at2759"/>
<proteinExistence type="inferred from homology"/>
<keyword evidence="3" id="KW-0540">Nuclease</keyword>
<dbReference type="FunCoup" id="A0A6P9BG50">
    <property type="interactions" value="75"/>
</dbReference>
<dbReference type="InterPro" id="IPR051101">
    <property type="entry name" value="ZC3H12/N4BP1_RNase_Reg"/>
</dbReference>
<keyword evidence="9" id="KW-0460">Magnesium</keyword>
<feature type="region of interest" description="Disordered" evidence="10">
    <location>
        <begin position="113"/>
        <end position="164"/>
    </location>
</feature>
<dbReference type="GO" id="GO:0004521">
    <property type="term" value="F:RNA endonuclease activity"/>
    <property type="evidence" value="ECO:0007669"/>
    <property type="project" value="TreeGrafter"/>
</dbReference>
<evidence type="ECO:0000256" key="3">
    <source>
        <dbReference type="ARBA" id="ARBA00022722"/>
    </source>
</evidence>
<evidence type="ECO:0000313" key="15">
    <source>
        <dbReference type="RefSeq" id="XP_034269059.1"/>
    </source>
</evidence>
<keyword evidence="5" id="KW-0255">Endonuclease</keyword>
<evidence type="ECO:0000313" key="14">
    <source>
        <dbReference type="Proteomes" id="UP001652622"/>
    </source>
</evidence>
<feature type="domain" description="Rege-1 UBA-like" evidence="12">
    <location>
        <begin position="73"/>
        <end position="112"/>
    </location>
</feature>
<dbReference type="CDD" id="cd18729">
    <property type="entry name" value="PIN_Zc3h12-like"/>
    <property type="match status" value="1"/>
</dbReference>
<dbReference type="GO" id="GO:0003729">
    <property type="term" value="F:mRNA binding"/>
    <property type="evidence" value="ECO:0007669"/>
    <property type="project" value="TreeGrafter"/>
</dbReference>
<reference evidence="15" key="1">
    <citation type="submission" date="2025-08" db="UniProtKB">
        <authorList>
            <consortium name="RefSeq"/>
        </authorList>
    </citation>
    <scope>IDENTIFICATION</scope>
    <source>
        <tissue evidence="15">Blood</tissue>
    </source>
</reference>
<comment type="similarity">
    <text evidence="2">Belongs to the ZC3H12 family.</text>
</comment>
<feature type="domain" description="RNase NYN" evidence="11">
    <location>
        <begin position="164"/>
        <end position="318"/>
    </location>
</feature>
<protein>
    <submittedName>
        <fullName evidence="15">Endoribonuclease ZC3H12A isoform X1</fullName>
    </submittedName>
</protein>
<dbReference type="OMA" id="DMWPYRS"/>
<dbReference type="InterPro" id="IPR021869">
    <property type="entry name" value="RNase_Zc3h12_NYN"/>
</dbReference>
<feature type="region of interest" description="Disordered" evidence="10">
    <location>
        <begin position="45"/>
        <end position="69"/>
    </location>
</feature>
<feature type="compositionally biased region" description="Pro residues" evidence="10">
    <location>
        <begin position="130"/>
        <end position="156"/>
    </location>
</feature>
<keyword evidence="4" id="KW-0479">Metal-binding</keyword>
<dbReference type="Pfam" id="PF11977">
    <property type="entry name" value="RNase_Zc3h12a"/>
    <property type="match status" value="1"/>
</dbReference>
<dbReference type="InterPro" id="IPR040546">
    <property type="entry name" value="Rege-1_UBA-like"/>
</dbReference>
<feature type="region of interest" description="Disordered" evidence="10">
    <location>
        <begin position="401"/>
        <end position="432"/>
    </location>
</feature>
<dbReference type="GO" id="GO:0016787">
    <property type="term" value="F:hydrolase activity"/>
    <property type="evidence" value="ECO:0007669"/>
    <property type="project" value="UniProtKB-KW"/>
</dbReference>
<dbReference type="PANTHER" id="PTHR12876:SF10">
    <property type="entry name" value="ENDORIBONUCLEASE ZC3H12A"/>
    <property type="match status" value="1"/>
</dbReference>
<keyword evidence="7" id="KW-0378">Hydrolase</keyword>
<dbReference type="CTD" id="80149"/>
<dbReference type="PANTHER" id="PTHR12876">
    <property type="entry name" value="N4BP1-RELATED"/>
    <property type="match status" value="1"/>
</dbReference>
<keyword evidence="8" id="KW-0862">Zinc</keyword>
<keyword evidence="14" id="KW-1185">Reference proteome</keyword>
<feature type="compositionally biased region" description="Gly residues" evidence="10">
    <location>
        <begin position="47"/>
        <end position="57"/>
    </location>
</feature>
<evidence type="ECO:0000256" key="7">
    <source>
        <dbReference type="ARBA" id="ARBA00022801"/>
    </source>
</evidence>
<dbReference type="GO" id="GO:0036464">
    <property type="term" value="C:cytoplasmic ribonucleoprotein granule"/>
    <property type="evidence" value="ECO:0007669"/>
    <property type="project" value="TreeGrafter"/>
</dbReference>
<gene>
    <name evidence="15" type="primary">ZC3H12A</name>
</gene>
<dbReference type="AlphaFoldDB" id="A0A6P9BG50"/>
<dbReference type="Gene3D" id="3.40.50.11980">
    <property type="match status" value="1"/>
</dbReference>
<name>A0A6P9BG50_PANGU</name>
<sequence length="675" mass="75257">MDLDRLPPSALRFPGWSEPSLPFARAVGSGREESLESGYLSLCGRSLEGGGEPGGSEPGLWRPPEQGRVERRRKVEFFRKLGYSSQEVLGALQKHGPEADTNTILGELVKHGAAPGEREREPAQAIPEAPEAPPPPPPPPRARPAPSRPPAQPGPPGEQEGDHLRPIVIDGSNVAMSHGDKDTFSCRGIQLAVTWFLDRGHKDITVFVPSWRKEHPRSDVAITDQHILHDLEKKNILVFTPSRRVAGKRVVCYDDRFIVKLAWESDGIVVSNDVYRDLQAERPEWKKFIEERLLMYSFVNDKFMPPDDPLGRHGPSLDNFLRKTPAVPEHKKQQCPYGEAALLCSGQNSWKGSGQWMPVTWLAFLFAGKKCTYGIKCKFYHPERPHQMQRSVADELRANAGLSPTRTAPATKEERRSWRTPHGEFWGSAPAESEKVPLQKALSEKMSSAPHIRHGDVPPFFLSAHGIPARKSHSYRSSDQYQLPPRDSLAHVSQDHLDSGLGSLESQLSEMWPSPSASPVKWAQQELLVGSSCRGRVPAYRVPPGPESRRYSQYLPQSFLPSPSEHVTPHSFPGYDVATSASLGPGHEYWSEPYHPGPAVCQDLPRAPCLAYKDSSRHWATPDSFAEERAKVHVKLCGIFHPHLVDTVMSRFPHLLDPQQLAAEILTYKTQHPGM</sequence>
<dbReference type="Proteomes" id="UP001652622">
    <property type="component" value="Unplaced"/>
</dbReference>
<comment type="cofactor">
    <cofactor evidence="1">
        <name>Mg(2+)</name>
        <dbReference type="ChEBI" id="CHEBI:18420"/>
    </cofactor>
</comment>
<organism evidence="14 15">
    <name type="scientific">Pantherophis guttatus</name>
    <name type="common">Corn snake</name>
    <name type="synonym">Elaphe guttata</name>
    <dbReference type="NCBI Taxonomy" id="94885"/>
    <lineage>
        <taxon>Eukaryota</taxon>
        <taxon>Metazoa</taxon>
        <taxon>Chordata</taxon>
        <taxon>Craniata</taxon>
        <taxon>Vertebrata</taxon>
        <taxon>Euteleostomi</taxon>
        <taxon>Lepidosauria</taxon>
        <taxon>Squamata</taxon>
        <taxon>Bifurcata</taxon>
        <taxon>Unidentata</taxon>
        <taxon>Episquamata</taxon>
        <taxon>Toxicofera</taxon>
        <taxon>Serpentes</taxon>
        <taxon>Colubroidea</taxon>
        <taxon>Colubridae</taxon>
        <taxon>Colubrinae</taxon>
        <taxon>Pantherophis</taxon>
    </lineage>
</organism>
<evidence type="ECO:0000256" key="2">
    <source>
        <dbReference type="ARBA" id="ARBA00010922"/>
    </source>
</evidence>
<feature type="domain" description="Endoribonuclease Regnase 1/ZC3H12 C-terminal" evidence="13">
    <location>
        <begin position="625"/>
        <end position="669"/>
    </location>
</feature>
<dbReference type="RefSeq" id="XP_034269059.1">
    <property type="nucleotide sequence ID" value="XM_034413168.2"/>
</dbReference>
<dbReference type="GO" id="GO:0008270">
    <property type="term" value="F:zinc ion binding"/>
    <property type="evidence" value="ECO:0007669"/>
    <property type="project" value="UniProtKB-KW"/>
</dbReference>
<evidence type="ECO:0000256" key="10">
    <source>
        <dbReference type="SAM" id="MobiDB-lite"/>
    </source>
</evidence>